<accession>A0A437PTY9</accession>
<gene>
    <name evidence="2" type="ORF">EOJ36_04580</name>
</gene>
<name>A0A437PTY9_9BACT</name>
<protein>
    <recommendedName>
        <fullName evidence="4">Chromosome segregation protein SMC</fullName>
    </recommendedName>
</protein>
<organism evidence="2 3">
    <name type="scientific">Sandaracinomonas limnophila</name>
    <dbReference type="NCBI Taxonomy" id="1862386"/>
    <lineage>
        <taxon>Bacteria</taxon>
        <taxon>Pseudomonadati</taxon>
        <taxon>Bacteroidota</taxon>
        <taxon>Cytophagia</taxon>
        <taxon>Cytophagales</taxon>
        <taxon>Flectobacillaceae</taxon>
        <taxon>Sandaracinomonas</taxon>
    </lineage>
</organism>
<sequence>MENSNSNSSKIALIVLAVLTAVLGVLYFRSYQLTKDQATTIEEKATELANTRTQLDSISTQLDAKISEIKALGGQVTDLEALKTQLQQDKESLKKANHAAVASYEAKIKEYNSVLAQKDIEITELKKQNGILTENNKVLTTQNENLNSENTGLKSQNKTLSDTLSDYTAKNKELARKVSIAAALKAQGLRFASIKANGKESEKARFNGKKLEKLKISFNLAPNPITKLENKTIIVRILDGEGAIVSDNASGSGKFVQDGKEMVFTTKQNVTYSNDNQVVDVVYSRGGVVYKPGKYSVELYAEGFKVGSGNFEVK</sequence>
<evidence type="ECO:0000313" key="2">
    <source>
        <dbReference type="EMBL" id="RVU25697.1"/>
    </source>
</evidence>
<dbReference type="RefSeq" id="WP_127802851.1">
    <property type="nucleotide sequence ID" value="NZ_SACY01000002.1"/>
</dbReference>
<evidence type="ECO:0000256" key="1">
    <source>
        <dbReference type="SAM" id="Coils"/>
    </source>
</evidence>
<comment type="caution">
    <text evidence="2">The sequence shown here is derived from an EMBL/GenBank/DDBJ whole genome shotgun (WGS) entry which is preliminary data.</text>
</comment>
<keyword evidence="3" id="KW-1185">Reference proteome</keyword>
<evidence type="ECO:0000313" key="3">
    <source>
        <dbReference type="Proteomes" id="UP000282832"/>
    </source>
</evidence>
<reference evidence="2 3" key="1">
    <citation type="submission" date="2019-01" db="EMBL/GenBank/DDBJ databases">
        <authorList>
            <person name="Chen W.-M."/>
        </authorList>
    </citation>
    <scope>NUCLEOTIDE SEQUENCE [LARGE SCALE GENOMIC DNA]</scope>
    <source>
        <strain evidence="2 3">FSY-15</strain>
    </source>
</reference>
<evidence type="ECO:0008006" key="4">
    <source>
        <dbReference type="Google" id="ProtNLM"/>
    </source>
</evidence>
<dbReference type="OrthoDB" id="848185at2"/>
<dbReference type="Gene3D" id="1.10.287.1490">
    <property type="match status" value="1"/>
</dbReference>
<dbReference type="EMBL" id="SACY01000002">
    <property type="protein sequence ID" value="RVU25697.1"/>
    <property type="molecule type" value="Genomic_DNA"/>
</dbReference>
<keyword evidence="1" id="KW-0175">Coiled coil</keyword>
<dbReference type="Proteomes" id="UP000282832">
    <property type="component" value="Unassembled WGS sequence"/>
</dbReference>
<dbReference type="AlphaFoldDB" id="A0A437PTY9"/>
<proteinExistence type="predicted"/>
<feature type="coiled-coil region" evidence="1">
    <location>
        <begin position="76"/>
        <end position="177"/>
    </location>
</feature>